<dbReference type="RefSeq" id="WP_083079264.1">
    <property type="nucleotide sequence ID" value="NZ_CP053562.1"/>
</dbReference>
<organism evidence="1 2">
    <name type="scientific">Thioclava electrotropha</name>
    <dbReference type="NCBI Taxonomy" id="1549850"/>
    <lineage>
        <taxon>Bacteria</taxon>
        <taxon>Pseudomonadati</taxon>
        <taxon>Pseudomonadota</taxon>
        <taxon>Alphaproteobacteria</taxon>
        <taxon>Rhodobacterales</taxon>
        <taxon>Paracoccaceae</taxon>
        <taxon>Thioclava</taxon>
    </lineage>
</organism>
<dbReference type="Proteomes" id="UP000192422">
    <property type="component" value="Chromosome"/>
</dbReference>
<accession>A0ABX6YV67</accession>
<sequence>MLNTSNIENAEACHGVSCAQLERDICDVKLWLIETYGVVPLHVSVERHFSQADCDLAGVAVMILSSPPPGLIEAAHEAFLALGYVFESWAADIYVHQSTRDQHSRHEAIQAYARVENALRVWRSA</sequence>
<name>A0ABX6YV67_9RHOB</name>
<dbReference type="EMBL" id="CP053562">
    <property type="protein sequence ID" value="QPZ91199.1"/>
    <property type="molecule type" value="Genomic_DNA"/>
</dbReference>
<reference evidence="1 2" key="1">
    <citation type="submission" date="2020-05" db="EMBL/GenBank/DDBJ databases">
        <title>Thioclava electrotropha strain Elox9 finished genome.</title>
        <authorList>
            <person name="Rowe A.R."/>
            <person name="Wilbanks E.G."/>
        </authorList>
    </citation>
    <scope>NUCLEOTIDE SEQUENCE [LARGE SCALE GENOMIC DNA]</scope>
    <source>
        <strain evidence="1 2">Elox9</strain>
    </source>
</reference>
<evidence type="ECO:0000313" key="2">
    <source>
        <dbReference type="Proteomes" id="UP000192422"/>
    </source>
</evidence>
<evidence type="ECO:0000313" key="1">
    <source>
        <dbReference type="EMBL" id="QPZ91199.1"/>
    </source>
</evidence>
<protein>
    <submittedName>
        <fullName evidence="1">Uncharacterized protein</fullName>
    </submittedName>
</protein>
<keyword evidence="2" id="KW-1185">Reference proteome</keyword>
<proteinExistence type="predicted"/>
<gene>
    <name evidence="1" type="ORF">AKL02_009995</name>
</gene>